<dbReference type="STRING" id="272557.APE_1764.1"/>
<evidence type="ECO:0000256" key="3">
    <source>
        <dbReference type="ARBA" id="ARBA00022679"/>
    </source>
</evidence>
<comment type="similarity">
    <text evidence="2 6">Belongs to the FPP/GGPP synthase family.</text>
</comment>
<dbReference type="GO" id="GO:0046872">
    <property type="term" value="F:metal ion binding"/>
    <property type="evidence" value="ECO:0007669"/>
    <property type="project" value="UniProtKB-KW"/>
</dbReference>
<proteinExistence type="inferred from homology"/>
<dbReference type="PIR" id="B72560">
    <property type="entry name" value="B72560"/>
</dbReference>
<dbReference type="PATRIC" id="fig|272557.25.peg.1185"/>
<keyword evidence="4" id="KW-0479">Metal-binding</keyword>
<dbReference type="Proteomes" id="UP000002518">
    <property type="component" value="Chromosome"/>
</dbReference>
<keyword evidence="8" id="KW-1185">Reference proteome</keyword>
<protein>
    <submittedName>
        <fullName evidence="7">Farnesylgeranyl diphosphate synthase</fullName>
    </submittedName>
</protein>
<accession>Q9YB31</accession>
<dbReference type="eggNOG" id="arCOG01726">
    <property type="taxonomic scope" value="Archaea"/>
</dbReference>
<gene>
    <name evidence="7" type="primary">fgs</name>
    <name evidence="7" type="ordered locus">APE_1764.1</name>
</gene>
<organism evidence="7 8">
    <name type="scientific">Aeropyrum pernix (strain ATCC 700893 / DSM 11879 / JCM 9820 / NBRC 100138 / K1)</name>
    <dbReference type="NCBI Taxonomy" id="272557"/>
    <lineage>
        <taxon>Archaea</taxon>
        <taxon>Thermoproteota</taxon>
        <taxon>Thermoprotei</taxon>
        <taxon>Desulfurococcales</taxon>
        <taxon>Desulfurococcaceae</taxon>
        <taxon>Aeropyrum</taxon>
    </lineage>
</organism>
<dbReference type="Pfam" id="PF00348">
    <property type="entry name" value="polyprenyl_synt"/>
    <property type="match status" value="1"/>
</dbReference>
<evidence type="ECO:0000256" key="1">
    <source>
        <dbReference type="ARBA" id="ARBA00001946"/>
    </source>
</evidence>
<evidence type="ECO:0000256" key="2">
    <source>
        <dbReference type="ARBA" id="ARBA00006706"/>
    </source>
</evidence>
<dbReference type="SFLD" id="SFLDG01017">
    <property type="entry name" value="Polyprenyl_Transferase_Like"/>
    <property type="match status" value="1"/>
</dbReference>
<dbReference type="SFLD" id="SFLDS00005">
    <property type="entry name" value="Isoprenoid_Synthase_Type_I"/>
    <property type="match status" value="1"/>
</dbReference>
<dbReference type="AlphaFoldDB" id="Q9YB31"/>
<dbReference type="KEGG" id="ape:APE_1764.1"/>
<keyword evidence="3 6" id="KW-0808">Transferase</keyword>
<dbReference type="SUPFAM" id="SSF48576">
    <property type="entry name" value="Terpenoid synthases"/>
    <property type="match status" value="1"/>
</dbReference>
<dbReference type="CDD" id="cd00685">
    <property type="entry name" value="Trans_IPPS_HT"/>
    <property type="match status" value="1"/>
</dbReference>
<evidence type="ECO:0000256" key="4">
    <source>
        <dbReference type="ARBA" id="ARBA00022723"/>
    </source>
</evidence>
<dbReference type="PANTHER" id="PTHR12001">
    <property type="entry name" value="GERANYLGERANYL PYROPHOSPHATE SYNTHASE"/>
    <property type="match status" value="1"/>
</dbReference>
<evidence type="ECO:0000313" key="8">
    <source>
        <dbReference type="Proteomes" id="UP000002518"/>
    </source>
</evidence>
<dbReference type="InterPro" id="IPR033749">
    <property type="entry name" value="Polyprenyl_synt_CS"/>
</dbReference>
<comment type="cofactor">
    <cofactor evidence="1">
        <name>Mg(2+)</name>
        <dbReference type="ChEBI" id="CHEBI:18420"/>
    </cofactor>
</comment>
<dbReference type="Gene3D" id="1.10.600.10">
    <property type="entry name" value="Farnesyl Diphosphate Synthase"/>
    <property type="match status" value="1"/>
</dbReference>
<dbReference type="GeneID" id="1446226"/>
<dbReference type="PANTHER" id="PTHR12001:SF85">
    <property type="entry name" value="SHORT CHAIN ISOPRENYL DIPHOSPHATE SYNTHASE"/>
    <property type="match status" value="1"/>
</dbReference>
<dbReference type="EnsemblBacteria" id="BAA80767">
    <property type="protein sequence ID" value="BAA80767"/>
    <property type="gene ID" value="APE_1764.1"/>
</dbReference>
<reference evidence="7 8" key="1">
    <citation type="journal article" date="1999" name="DNA Res.">
        <title>Complete genome sequence of an aerobic hyper-thermophilic crenarchaeon, Aeropyrum pernix K1.</title>
        <authorList>
            <person name="Kawarabayasi Y."/>
            <person name="Hino Y."/>
            <person name="Horikawa H."/>
            <person name="Yamazaki S."/>
            <person name="Haikawa Y."/>
            <person name="Jin-no K."/>
            <person name="Takahashi M."/>
            <person name="Sekine M."/>
            <person name="Baba S."/>
            <person name="Ankai A."/>
            <person name="Kosugi H."/>
            <person name="Hosoyama A."/>
            <person name="Fukui S."/>
            <person name="Nagai Y."/>
            <person name="Nishijima K."/>
            <person name="Nakazawa H."/>
            <person name="Takamiya M."/>
            <person name="Masuda S."/>
            <person name="Funahashi T."/>
            <person name="Tanaka T."/>
            <person name="Kudoh Y."/>
            <person name="Yamazaki J."/>
            <person name="Kushida N."/>
            <person name="Oguchi A."/>
            <person name="Aoki K."/>
            <person name="Kubota K."/>
            <person name="Nakamura Y."/>
            <person name="Nomura N."/>
            <person name="Sako Y."/>
            <person name="Kikuchi H."/>
        </authorList>
    </citation>
    <scope>NUCLEOTIDE SEQUENCE [LARGE SCALE GENOMIC DNA]</scope>
    <source>
        <strain evidence="8">ATCC 700893 / DSM 11879 / JCM 9820 / NBRC 100138 / K1</strain>
    </source>
</reference>
<sequence>MKWDRLFEASSRYSMLIDHYIMDFMSITPDRLSGASLHLIKAGGKRLRPLITLLTARMLGGLEAEARAIPLAASIETAHTFSLIHDDIMDRDEVRRGVPTTHVVYGDDWAILAGDTLHAAAFKMIADSREWGMSHEQAYRAFKVLSEAAIQISRGQAYDMLFEETWDVDVADYLNMVRLKTGALIEAAARIGAVAAGAGSEIEKMMGEVGMNAGIAFQIRDDILGVIGDPKVTGKPVYNDLRRGKKTLLVIYAVKKAGRREIVDLIGPKASEDDLKRAASIIVDSGALDYAESRARFYVERARDILSRVPAVDAESKELLNLLLDYIVEREK</sequence>
<evidence type="ECO:0000256" key="5">
    <source>
        <dbReference type="ARBA" id="ARBA00022842"/>
    </source>
</evidence>
<evidence type="ECO:0000256" key="6">
    <source>
        <dbReference type="RuleBase" id="RU004466"/>
    </source>
</evidence>
<dbReference type="RefSeq" id="WP_010866580.1">
    <property type="nucleotide sequence ID" value="NC_000854.2"/>
</dbReference>
<evidence type="ECO:0000313" key="7">
    <source>
        <dbReference type="EMBL" id="BAA80767.2"/>
    </source>
</evidence>
<dbReference type="InterPro" id="IPR000092">
    <property type="entry name" value="Polyprenyl_synt"/>
</dbReference>
<dbReference type="EMBL" id="BA000002">
    <property type="protein sequence ID" value="BAA80767.2"/>
    <property type="molecule type" value="Genomic_DNA"/>
</dbReference>
<dbReference type="GO" id="GO:0004659">
    <property type="term" value="F:prenyltransferase activity"/>
    <property type="evidence" value="ECO:0007669"/>
    <property type="project" value="InterPro"/>
</dbReference>
<dbReference type="InterPro" id="IPR008949">
    <property type="entry name" value="Isoprenoid_synthase_dom_sf"/>
</dbReference>
<keyword evidence="5" id="KW-0460">Magnesium</keyword>
<name>Q9YB31_AERPE</name>
<dbReference type="PROSITE" id="PS00723">
    <property type="entry name" value="POLYPRENYL_SYNTHASE_1"/>
    <property type="match status" value="1"/>
</dbReference>
<dbReference type="GO" id="GO:0008299">
    <property type="term" value="P:isoprenoid biosynthetic process"/>
    <property type="evidence" value="ECO:0007669"/>
    <property type="project" value="InterPro"/>
</dbReference>